<comment type="caution">
    <text evidence="7">The sequence shown here is derived from an EMBL/GenBank/DDBJ whole genome shotgun (WGS) entry which is preliminary data.</text>
</comment>
<proteinExistence type="inferred from homology"/>
<dbReference type="GO" id="GO:0019521">
    <property type="term" value="P:D-gluconate metabolic process"/>
    <property type="evidence" value="ECO:0007669"/>
    <property type="project" value="InterPro"/>
</dbReference>
<dbReference type="Gene3D" id="3.30.420.40">
    <property type="match status" value="2"/>
</dbReference>
<dbReference type="EC" id="2.7.1.12" evidence="7"/>
<protein>
    <submittedName>
        <fullName evidence="7">Gluconokinase</fullName>
        <ecNumber evidence="7">2.7.1.12</ecNumber>
    </submittedName>
</protein>
<dbReference type="Proteomes" id="UP000823937">
    <property type="component" value="Unassembled WGS sequence"/>
</dbReference>
<organism evidence="7 8">
    <name type="scientific">Candidatus Pseudogracilibacillus intestinigallinarum</name>
    <dbReference type="NCBI Taxonomy" id="2838742"/>
    <lineage>
        <taxon>Bacteria</taxon>
        <taxon>Bacillati</taxon>
        <taxon>Bacillota</taxon>
        <taxon>Bacilli</taxon>
        <taxon>Bacillales</taxon>
        <taxon>Bacillaceae</taxon>
        <taxon>Pseudogracilibacillus</taxon>
    </lineage>
</organism>
<dbReference type="EMBL" id="DXHX01000061">
    <property type="protein sequence ID" value="HIV74263.1"/>
    <property type="molecule type" value="Genomic_DNA"/>
</dbReference>
<dbReference type="InterPro" id="IPR050406">
    <property type="entry name" value="FGGY_Carb_Kinase"/>
</dbReference>
<dbReference type="InterPro" id="IPR000577">
    <property type="entry name" value="Carb_kinase_FGGY"/>
</dbReference>
<dbReference type="Pfam" id="PF00370">
    <property type="entry name" value="FGGY_N"/>
    <property type="match status" value="1"/>
</dbReference>
<dbReference type="PANTHER" id="PTHR43095">
    <property type="entry name" value="SUGAR KINASE"/>
    <property type="match status" value="1"/>
</dbReference>
<comment type="similarity">
    <text evidence="1 4">Belongs to the FGGY kinase family.</text>
</comment>
<name>A0A9D1TK19_9BACI</name>
<accession>A0A9D1TK19</accession>
<sequence>MIGVDIGTTSTKAVLFKKNGEAVYKSDVGYPLHSPNVAVAEQDPEEIFQAVITTIKDCVAKAGDGTIHFISFSAAMHSVIAIDENDQALTKCITWADNRSAKWADLIRKYHNGHAIYRNTGTPIHAMSPLSKIMWLENDHPEIAMKTKKYIGIKAYIFFRLFGQYVVDHSIASATGMMNLEKLTWDEAALNIVKITEEKLPKLVKTTKKFHDVNSKYAAEMGLDGEIPFIIGASDGVLSNVGVGAIEEGDVAVTIGTSGAVRTIIDQPRTDEKGRIFCYALTEKHWVIGGPVNNGGMILRWLKEALATSEVEVAKSLDKNPYDMLTEIAADVPAGANGLLFHPFLAGERAPFWNPNMRGSFIGLSLTHEKKHMIRAVLEGVMFNLYSVLIALNEVMDTSIHTVKATGGFSRSPLWRQMMADIFDLEVSIPQSYESSCLGACVLGMYANGEIDDFSHVTSMIGTTFTHTPEVETRKTYKELMAIFIRTSRILEKEYEQLSKLQR</sequence>
<evidence type="ECO:0000256" key="2">
    <source>
        <dbReference type="ARBA" id="ARBA00022679"/>
    </source>
</evidence>
<gene>
    <name evidence="7" type="primary">gntK</name>
    <name evidence="7" type="ORF">H9895_04185</name>
</gene>
<keyword evidence="2 4" id="KW-0808">Transferase</keyword>
<dbReference type="InterPro" id="IPR043129">
    <property type="entry name" value="ATPase_NBD"/>
</dbReference>
<dbReference type="InterPro" id="IPR018483">
    <property type="entry name" value="Carb_kinase_FGGY_CS"/>
</dbReference>
<reference evidence="7" key="2">
    <citation type="submission" date="2021-04" db="EMBL/GenBank/DDBJ databases">
        <authorList>
            <person name="Gilroy R."/>
        </authorList>
    </citation>
    <scope>NUCLEOTIDE SEQUENCE</scope>
    <source>
        <strain evidence="7">CHK169-2315</strain>
    </source>
</reference>
<dbReference type="PANTHER" id="PTHR43095:SF2">
    <property type="entry name" value="GLUCONOKINASE"/>
    <property type="match status" value="1"/>
</dbReference>
<evidence type="ECO:0000256" key="1">
    <source>
        <dbReference type="ARBA" id="ARBA00009156"/>
    </source>
</evidence>
<reference evidence="7" key="1">
    <citation type="journal article" date="2021" name="PeerJ">
        <title>Extensive microbial diversity within the chicken gut microbiome revealed by metagenomics and culture.</title>
        <authorList>
            <person name="Gilroy R."/>
            <person name="Ravi A."/>
            <person name="Getino M."/>
            <person name="Pursley I."/>
            <person name="Horton D.L."/>
            <person name="Alikhan N.F."/>
            <person name="Baker D."/>
            <person name="Gharbi K."/>
            <person name="Hall N."/>
            <person name="Watson M."/>
            <person name="Adriaenssens E.M."/>
            <person name="Foster-Nyarko E."/>
            <person name="Jarju S."/>
            <person name="Secka A."/>
            <person name="Antonio M."/>
            <person name="Oren A."/>
            <person name="Chaudhuri R.R."/>
            <person name="La Ragione R."/>
            <person name="Hildebrand F."/>
            <person name="Pallen M.J."/>
        </authorList>
    </citation>
    <scope>NUCLEOTIDE SEQUENCE</scope>
    <source>
        <strain evidence="7">CHK169-2315</strain>
    </source>
</reference>
<dbReference type="NCBIfam" id="TIGR01314">
    <property type="entry name" value="gntK_FGGY"/>
    <property type="match status" value="1"/>
</dbReference>
<dbReference type="GO" id="GO:0046316">
    <property type="term" value="F:gluconokinase activity"/>
    <property type="evidence" value="ECO:0007669"/>
    <property type="project" value="UniProtKB-EC"/>
</dbReference>
<dbReference type="SUPFAM" id="SSF53067">
    <property type="entry name" value="Actin-like ATPase domain"/>
    <property type="match status" value="2"/>
</dbReference>
<evidence type="ECO:0000313" key="7">
    <source>
        <dbReference type="EMBL" id="HIV74263.1"/>
    </source>
</evidence>
<dbReference type="InterPro" id="IPR006002">
    <property type="entry name" value="Gluconate_kinase"/>
</dbReference>
<dbReference type="PROSITE" id="PS00445">
    <property type="entry name" value="FGGY_KINASES_2"/>
    <property type="match status" value="1"/>
</dbReference>
<keyword evidence="3 4" id="KW-0418">Kinase</keyword>
<dbReference type="AlphaFoldDB" id="A0A9D1TK19"/>
<evidence type="ECO:0000259" key="6">
    <source>
        <dbReference type="Pfam" id="PF02782"/>
    </source>
</evidence>
<dbReference type="PIRSF" id="PIRSF000538">
    <property type="entry name" value="GlpK"/>
    <property type="match status" value="1"/>
</dbReference>
<dbReference type="Pfam" id="PF02782">
    <property type="entry name" value="FGGY_C"/>
    <property type="match status" value="1"/>
</dbReference>
<evidence type="ECO:0000256" key="4">
    <source>
        <dbReference type="RuleBase" id="RU003733"/>
    </source>
</evidence>
<dbReference type="InterPro" id="IPR018485">
    <property type="entry name" value="FGGY_C"/>
</dbReference>
<evidence type="ECO:0000256" key="3">
    <source>
        <dbReference type="ARBA" id="ARBA00022777"/>
    </source>
</evidence>
<feature type="domain" description="Carbohydrate kinase FGGY C-terminal" evidence="6">
    <location>
        <begin position="252"/>
        <end position="447"/>
    </location>
</feature>
<evidence type="ECO:0000313" key="8">
    <source>
        <dbReference type="Proteomes" id="UP000823937"/>
    </source>
</evidence>
<dbReference type="CDD" id="cd07770">
    <property type="entry name" value="ASKHA_NBD_FGGY_GntK"/>
    <property type="match status" value="1"/>
</dbReference>
<feature type="domain" description="Carbohydrate kinase FGGY N-terminal" evidence="5">
    <location>
        <begin position="1"/>
        <end position="242"/>
    </location>
</feature>
<dbReference type="InterPro" id="IPR018484">
    <property type="entry name" value="FGGY_N"/>
</dbReference>
<evidence type="ECO:0000259" key="5">
    <source>
        <dbReference type="Pfam" id="PF00370"/>
    </source>
</evidence>